<keyword evidence="3" id="KW-1185">Reference proteome</keyword>
<organism evidence="1 3">
    <name type="scientific">Paracraurococcus lichenis</name>
    <dbReference type="NCBI Taxonomy" id="3064888"/>
    <lineage>
        <taxon>Bacteria</taxon>
        <taxon>Pseudomonadati</taxon>
        <taxon>Pseudomonadota</taxon>
        <taxon>Alphaproteobacteria</taxon>
        <taxon>Acetobacterales</taxon>
        <taxon>Roseomonadaceae</taxon>
        <taxon>Paracraurococcus</taxon>
    </lineage>
</organism>
<dbReference type="EMBL" id="JAUTWS010000050">
    <property type="protein sequence ID" value="MDO9712538.1"/>
    <property type="molecule type" value="Genomic_DNA"/>
</dbReference>
<proteinExistence type="predicted"/>
<sequence>MKATDLLLHTASARRRLSLDFITERFVEAGFSITRLHLGSRRIHFLRGYHPAGRTIDVWVRSTRESNKYVAIPKAQMDPAPGVYVALIWLRFAQEPQVYLIPSRRWLDRSSPLLLSYDRPDPQGSSAWLLRLDASRLEPYRFELTLAKLLHGT</sequence>
<dbReference type="EMBL" id="JAUTWS010000078">
    <property type="protein sequence ID" value="MDO9713244.1"/>
    <property type="molecule type" value="Genomic_DNA"/>
</dbReference>
<accession>A0ABT9E979</accession>
<evidence type="ECO:0000313" key="3">
    <source>
        <dbReference type="Proteomes" id="UP001243009"/>
    </source>
</evidence>
<gene>
    <name evidence="1" type="ORF">Q7A36_29640</name>
    <name evidence="2" type="ORF">Q7A36_33260</name>
</gene>
<evidence type="ECO:0000313" key="2">
    <source>
        <dbReference type="EMBL" id="MDO9713244.1"/>
    </source>
</evidence>
<evidence type="ECO:0000313" key="1">
    <source>
        <dbReference type="EMBL" id="MDO9712538.1"/>
    </source>
</evidence>
<evidence type="ECO:0008006" key="4">
    <source>
        <dbReference type="Google" id="ProtNLM"/>
    </source>
</evidence>
<name>A0ABT9E979_9PROT</name>
<reference evidence="1 3" key="1">
    <citation type="submission" date="2023-08" db="EMBL/GenBank/DDBJ databases">
        <title>The draft genome sequence of Paracraurococcus sp. LOR1-02.</title>
        <authorList>
            <person name="Kingkaew E."/>
            <person name="Tanasupawat S."/>
        </authorList>
    </citation>
    <scope>NUCLEOTIDE SEQUENCE [LARGE SCALE GENOMIC DNA]</scope>
    <source>
        <strain evidence="1 3">LOR1-02</strain>
    </source>
</reference>
<dbReference type="RefSeq" id="WP_305107395.1">
    <property type="nucleotide sequence ID" value="NZ_JAUTWS010000050.1"/>
</dbReference>
<comment type="caution">
    <text evidence="1">The sequence shown here is derived from an EMBL/GenBank/DDBJ whole genome shotgun (WGS) entry which is preliminary data.</text>
</comment>
<dbReference type="Proteomes" id="UP001243009">
    <property type="component" value="Unassembled WGS sequence"/>
</dbReference>
<protein>
    <recommendedName>
        <fullName evidence="4">DUF4365 domain-containing protein</fullName>
    </recommendedName>
</protein>